<dbReference type="RefSeq" id="WP_072821816.1">
    <property type="nucleotide sequence ID" value="NZ_FQUJ01000006.1"/>
</dbReference>
<keyword evidence="5 9" id="KW-1003">Cell membrane</keyword>
<evidence type="ECO:0000256" key="4">
    <source>
        <dbReference type="ARBA" id="ARBA00022448"/>
    </source>
</evidence>
<dbReference type="Pfam" id="PF00528">
    <property type="entry name" value="BPD_transp_1"/>
    <property type="match status" value="1"/>
</dbReference>
<dbReference type="AlphaFoldDB" id="A0A1M4YL13"/>
<dbReference type="OrthoDB" id="9807065at2"/>
<dbReference type="EMBL" id="FQUJ01000006">
    <property type="protein sequence ID" value="SHF06337.1"/>
    <property type="molecule type" value="Genomic_DNA"/>
</dbReference>
<evidence type="ECO:0000256" key="5">
    <source>
        <dbReference type="ARBA" id="ARBA00022475"/>
    </source>
</evidence>
<name>A0A1M4YL13_9GAMM</name>
<dbReference type="CDD" id="cd06261">
    <property type="entry name" value="TM_PBP2"/>
    <property type="match status" value="1"/>
</dbReference>
<organism evidence="11 12">
    <name type="scientific">Modicisalibacter ilicicola DSM 19980</name>
    <dbReference type="NCBI Taxonomy" id="1121942"/>
    <lineage>
        <taxon>Bacteria</taxon>
        <taxon>Pseudomonadati</taxon>
        <taxon>Pseudomonadota</taxon>
        <taxon>Gammaproteobacteria</taxon>
        <taxon>Oceanospirillales</taxon>
        <taxon>Halomonadaceae</taxon>
        <taxon>Modicisalibacter</taxon>
    </lineage>
</organism>
<evidence type="ECO:0000256" key="9">
    <source>
        <dbReference type="RuleBase" id="RU363043"/>
    </source>
</evidence>
<dbReference type="NCBIfam" id="TIGR00974">
    <property type="entry name" value="3a0107s02c"/>
    <property type="match status" value="1"/>
</dbReference>
<feature type="transmembrane region" description="Helical" evidence="9">
    <location>
        <begin position="360"/>
        <end position="380"/>
    </location>
</feature>
<dbReference type="InterPro" id="IPR000515">
    <property type="entry name" value="MetI-like"/>
</dbReference>
<feature type="transmembrane region" description="Helical" evidence="9">
    <location>
        <begin position="21"/>
        <end position="41"/>
    </location>
</feature>
<evidence type="ECO:0000256" key="7">
    <source>
        <dbReference type="ARBA" id="ARBA00022989"/>
    </source>
</evidence>
<keyword evidence="6 9" id="KW-0812">Transmembrane</keyword>
<evidence type="ECO:0000256" key="6">
    <source>
        <dbReference type="ARBA" id="ARBA00022692"/>
    </source>
</evidence>
<evidence type="ECO:0000256" key="2">
    <source>
        <dbReference type="ARBA" id="ARBA00007069"/>
    </source>
</evidence>
<evidence type="ECO:0000256" key="1">
    <source>
        <dbReference type="ARBA" id="ARBA00004651"/>
    </source>
</evidence>
<comment type="similarity">
    <text evidence="2 9">Belongs to the binding-protein-dependent transport system permease family. CysTW subfamily.</text>
</comment>
<keyword evidence="4" id="KW-0813">Transport</keyword>
<accession>A0A1M4YL13</accession>
<gene>
    <name evidence="11" type="ORF">SAMN02745148_01754</name>
</gene>
<evidence type="ECO:0000256" key="8">
    <source>
        <dbReference type="ARBA" id="ARBA00023136"/>
    </source>
</evidence>
<dbReference type="STRING" id="1121942.SAMN02745148_01754"/>
<dbReference type="Pfam" id="PF11812">
    <property type="entry name" value="DUF3333"/>
    <property type="match status" value="2"/>
</dbReference>
<comment type="caution">
    <text evidence="9">Lacks conserved residue(s) required for the propagation of feature annotation.</text>
</comment>
<dbReference type="GO" id="GO:0005315">
    <property type="term" value="F:phosphate transmembrane transporter activity"/>
    <property type="evidence" value="ECO:0007669"/>
    <property type="project" value="InterPro"/>
</dbReference>
<keyword evidence="8 9" id="KW-0472">Membrane</keyword>
<dbReference type="GO" id="GO:0035435">
    <property type="term" value="P:phosphate ion transmembrane transport"/>
    <property type="evidence" value="ECO:0007669"/>
    <property type="project" value="InterPro"/>
</dbReference>
<comment type="subcellular location">
    <subcellularLocation>
        <location evidence="9">Cell inner membrane</location>
        <topology evidence="9">Multi-pass membrane protein</topology>
    </subcellularLocation>
    <subcellularLocation>
        <location evidence="1">Cell membrane</location>
        <topology evidence="1">Multi-pass membrane protein</topology>
    </subcellularLocation>
</comment>
<feature type="domain" description="ABC transmembrane type-1" evidence="10">
    <location>
        <begin position="170"/>
        <end position="376"/>
    </location>
</feature>
<proteinExistence type="inferred from homology"/>
<feature type="transmembrane region" description="Helical" evidence="9">
    <location>
        <begin position="215"/>
        <end position="237"/>
    </location>
</feature>
<reference evidence="11 12" key="1">
    <citation type="submission" date="2016-11" db="EMBL/GenBank/DDBJ databases">
        <authorList>
            <person name="Jaros S."/>
            <person name="Januszkiewicz K."/>
            <person name="Wedrychowicz H."/>
        </authorList>
    </citation>
    <scope>NUCLEOTIDE SEQUENCE [LARGE SCALE GENOMIC DNA]</scope>
    <source>
        <strain evidence="11 12">DSM 19980</strain>
    </source>
</reference>
<dbReference type="PROSITE" id="PS50928">
    <property type="entry name" value="ABC_TM1"/>
    <property type="match status" value="1"/>
</dbReference>
<evidence type="ECO:0000259" key="10">
    <source>
        <dbReference type="PROSITE" id="PS50928"/>
    </source>
</evidence>
<feature type="transmembrane region" description="Helical" evidence="9">
    <location>
        <begin position="243"/>
        <end position="265"/>
    </location>
</feature>
<dbReference type="InterPro" id="IPR005672">
    <property type="entry name" value="Phosphate_PstA"/>
</dbReference>
<dbReference type="GO" id="GO:0005886">
    <property type="term" value="C:plasma membrane"/>
    <property type="evidence" value="ECO:0007669"/>
    <property type="project" value="UniProtKB-SubCell"/>
</dbReference>
<sequence>MSQSFDEITAQLKRRHRKSARLKWVSMSALILAAAFLVVFISDMLIKGLPAFQQAQIQVEVTYSEQSQQMPPAAVNEDVRRLVSRGFLRTLPRAMKQNPELMGTTRMEWVLADSSVDQYLKGNHSGLKESQRTVVDKLAEQGRAELKFNTRFFTSGDSKMPELAGIAAAAMGTVMTMIVTMLVCFPIGVMTAIYLEEFATDNWLTQTIEININNLAAVPSILFGLLGLAIYINFFGVPRSTPIVGGLTLALMTLPVIIIATRTALRSVPDTIRQAAFGVGCSRWQVVRDHVLPVSLPGILTGSIIGLAQAMGETAPLIIIGMVAFIPDVSASFTDASTVMPAQIFTWAGEPDRAFVEKTAGGILVLLAVLISLNATAVWLRKKFERRW</sequence>
<dbReference type="InterPro" id="IPR035906">
    <property type="entry name" value="MetI-like_sf"/>
</dbReference>
<dbReference type="InterPro" id="IPR024573">
    <property type="entry name" value="DUF3333"/>
</dbReference>
<dbReference type="Gene3D" id="1.10.3720.10">
    <property type="entry name" value="MetI-like"/>
    <property type="match status" value="1"/>
</dbReference>
<evidence type="ECO:0000313" key="12">
    <source>
        <dbReference type="Proteomes" id="UP000184346"/>
    </source>
</evidence>
<protein>
    <recommendedName>
        <fullName evidence="3 9">Phosphate transport system permease protein PstA</fullName>
    </recommendedName>
</protein>
<evidence type="ECO:0000256" key="3">
    <source>
        <dbReference type="ARBA" id="ARBA00016864"/>
    </source>
</evidence>
<dbReference type="Proteomes" id="UP000184346">
    <property type="component" value="Unassembled WGS sequence"/>
</dbReference>
<dbReference type="SUPFAM" id="SSF161098">
    <property type="entry name" value="MetI-like"/>
    <property type="match status" value="1"/>
</dbReference>
<dbReference type="PANTHER" id="PTHR43470">
    <property type="entry name" value="PHOSPHATE TRANSPORT SYSTEM PERMEASE PROTEIN PSTA-RELATED"/>
    <property type="match status" value="1"/>
</dbReference>
<evidence type="ECO:0000313" key="11">
    <source>
        <dbReference type="EMBL" id="SHF06337.1"/>
    </source>
</evidence>
<dbReference type="PANTHER" id="PTHR43470:SF5">
    <property type="entry name" value="PHOSPHATE TRANSPORT SYSTEM PERMEASE PROTEIN PSTA"/>
    <property type="match status" value="1"/>
</dbReference>
<keyword evidence="12" id="KW-1185">Reference proteome</keyword>
<feature type="transmembrane region" description="Helical" evidence="9">
    <location>
        <begin position="163"/>
        <end position="195"/>
    </location>
</feature>
<keyword evidence="7 9" id="KW-1133">Transmembrane helix</keyword>